<dbReference type="GO" id="GO:0003677">
    <property type="term" value="F:DNA binding"/>
    <property type="evidence" value="ECO:0007669"/>
    <property type="project" value="InterPro"/>
</dbReference>
<feature type="domain" description="DNA-directed DNA polymerase family A palm" evidence="2">
    <location>
        <begin position="99"/>
        <end position="191"/>
    </location>
</feature>
<name>A0A0F8XHS7_9ZZZZ</name>
<dbReference type="EMBL" id="LAZR01059011">
    <property type="protein sequence ID" value="KKK68687.1"/>
    <property type="molecule type" value="Genomic_DNA"/>
</dbReference>
<evidence type="ECO:0000256" key="1">
    <source>
        <dbReference type="ARBA" id="ARBA00022705"/>
    </source>
</evidence>
<evidence type="ECO:0000313" key="3">
    <source>
        <dbReference type="EMBL" id="KKK68687.1"/>
    </source>
</evidence>
<dbReference type="GO" id="GO:0006261">
    <property type="term" value="P:DNA-templated DNA replication"/>
    <property type="evidence" value="ECO:0007669"/>
    <property type="project" value="InterPro"/>
</dbReference>
<dbReference type="SUPFAM" id="SSF56672">
    <property type="entry name" value="DNA/RNA polymerases"/>
    <property type="match status" value="1"/>
</dbReference>
<sequence length="192" mass="21444">MVLFETFGVPYTHSKTPSGQYRTSEEILADVATTHPVVPLITEHRELSKLLSTYIEPVLEKTDTTGRVHTSFLQTSTATGRLSSENPNLQNIPKTSKWAKPLRACFIAMRGYHFVSFDYSQIELRILAHVTKDPNLTQIFHENKDIHTLTAARVLGIPLRNVGEKERALAKTLNFGVIYGMGARAFSCGSQP</sequence>
<gene>
    <name evidence="3" type="ORF">LCGC14_2941550</name>
</gene>
<proteinExistence type="predicted"/>
<dbReference type="Gene3D" id="1.20.1060.10">
    <property type="entry name" value="Taq DNA Polymerase, Chain T, domain 4"/>
    <property type="match status" value="1"/>
</dbReference>
<dbReference type="GO" id="GO:0006302">
    <property type="term" value="P:double-strand break repair"/>
    <property type="evidence" value="ECO:0007669"/>
    <property type="project" value="TreeGrafter"/>
</dbReference>
<accession>A0A0F8XHS7</accession>
<dbReference type="AlphaFoldDB" id="A0A0F8XHS7"/>
<evidence type="ECO:0000259" key="2">
    <source>
        <dbReference type="SMART" id="SM00482"/>
    </source>
</evidence>
<dbReference type="Pfam" id="PF00476">
    <property type="entry name" value="DNA_pol_A"/>
    <property type="match status" value="1"/>
</dbReference>
<dbReference type="Gene3D" id="3.30.70.370">
    <property type="match status" value="1"/>
</dbReference>
<dbReference type="Gene3D" id="1.10.150.20">
    <property type="entry name" value="5' to 3' exonuclease, C-terminal subdomain"/>
    <property type="match status" value="1"/>
</dbReference>
<organism evidence="3">
    <name type="scientific">marine sediment metagenome</name>
    <dbReference type="NCBI Taxonomy" id="412755"/>
    <lineage>
        <taxon>unclassified sequences</taxon>
        <taxon>metagenomes</taxon>
        <taxon>ecological metagenomes</taxon>
    </lineage>
</organism>
<dbReference type="InterPro" id="IPR002298">
    <property type="entry name" value="DNA_polymerase_A"/>
</dbReference>
<dbReference type="GO" id="GO:0003887">
    <property type="term" value="F:DNA-directed DNA polymerase activity"/>
    <property type="evidence" value="ECO:0007669"/>
    <property type="project" value="InterPro"/>
</dbReference>
<dbReference type="SMART" id="SM00482">
    <property type="entry name" value="POLAc"/>
    <property type="match status" value="1"/>
</dbReference>
<dbReference type="PANTHER" id="PTHR10133:SF27">
    <property type="entry name" value="DNA POLYMERASE NU"/>
    <property type="match status" value="1"/>
</dbReference>
<reference evidence="3" key="1">
    <citation type="journal article" date="2015" name="Nature">
        <title>Complex archaea that bridge the gap between prokaryotes and eukaryotes.</title>
        <authorList>
            <person name="Spang A."/>
            <person name="Saw J.H."/>
            <person name="Jorgensen S.L."/>
            <person name="Zaremba-Niedzwiedzka K."/>
            <person name="Martijn J."/>
            <person name="Lind A.E."/>
            <person name="van Eijk R."/>
            <person name="Schleper C."/>
            <person name="Guy L."/>
            <person name="Ettema T.J."/>
        </authorList>
    </citation>
    <scope>NUCLEOTIDE SEQUENCE</scope>
</reference>
<keyword evidence="1" id="KW-0235">DNA replication</keyword>
<dbReference type="PANTHER" id="PTHR10133">
    <property type="entry name" value="DNA POLYMERASE I"/>
    <property type="match status" value="1"/>
</dbReference>
<comment type="caution">
    <text evidence="3">The sequence shown here is derived from an EMBL/GenBank/DDBJ whole genome shotgun (WGS) entry which is preliminary data.</text>
</comment>
<dbReference type="InterPro" id="IPR001098">
    <property type="entry name" value="DNA-dir_DNA_pol_A_palm_dom"/>
</dbReference>
<dbReference type="PRINTS" id="PR00868">
    <property type="entry name" value="DNAPOLI"/>
</dbReference>
<protein>
    <recommendedName>
        <fullName evidence="2">DNA-directed DNA polymerase family A palm domain-containing protein</fullName>
    </recommendedName>
</protein>
<dbReference type="InterPro" id="IPR043502">
    <property type="entry name" value="DNA/RNA_pol_sf"/>
</dbReference>